<evidence type="ECO:0000256" key="6">
    <source>
        <dbReference type="SAM" id="Phobius"/>
    </source>
</evidence>
<sequence length="202" mass="23460">MDFCILFIVAFVGGITPGPDILLVMRNTLRFGGWQGIKVFCGIATGWIIFLSMIYFGFVYVFRSHFFQLLLSIVSGCYLIFVAYQLIKAKFTSIYIQNKNKEHDTYFKALFINLTNPKAILFFSIMVAPFMQNKILSSLIVLFCGLSSAFLFVIFLATFFRHMINDKAFYYIDKLCALLFSFFAILLFYHAWEIYYNMSSNQ</sequence>
<feature type="transmembrane region" description="Helical" evidence="6">
    <location>
        <begin position="171"/>
        <end position="192"/>
    </location>
</feature>
<dbReference type="PANTHER" id="PTHR30086">
    <property type="entry name" value="ARGININE EXPORTER PROTEIN ARGO"/>
    <property type="match status" value="1"/>
</dbReference>
<dbReference type="AlphaFoldDB" id="A0A3D8IK87"/>
<proteinExistence type="predicted"/>
<dbReference type="Proteomes" id="UP000256379">
    <property type="component" value="Unassembled WGS sequence"/>
</dbReference>
<evidence type="ECO:0000256" key="5">
    <source>
        <dbReference type="ARBA" id="ARBA00023136"/>
    </source>
</evidence>
<feature type="transmembrane region" description="Helical" evidence="6">
    <location>
        <begin position="107"/>
        <end position="129"/>
    </location>
</feature>
<dbReference type="PANTHER" id="PTHR30086:SF20">
    <property type="entry name" value="ARGININE EXPORTER PROTEIN ARGO-RELATED"/>
    <property type="match status" value="1"/>
</dbReference>
<keyword evidence="4 6" id="KW-1133">Transmembrane helix</keyword>
<keyword evidence="8" id="KW-1185">Reference proteome</keyword>
<evidence type="ECO:0000256" key="4">
    <source>
        <dbReference type="ARBA" id="ARBA00022989"/>
    </source>
</evidence>
<dbReference type="GO" id="GO:0015171">
    <property type="term" value="F:amino acid transmembrane transporter activity"/>
    <property type="evidence" value="ECO:0007669"/>
    <property type="project" value="TreeGrafter"/>
</dbReference>
<dbReference type="EMBL" id="NXLQ01000013">
    <property type="protein sequence ID" value="RDU65335.1"/>
    <property type="molecule type" value="Genomic_DNA"/>
</dbReference>
<evidence type="ECO:0000256" key="3">
    <source>
        <dbReference type="ARBA" id="ARBA00022692"/>
    </source>
</evidence>
<comment type="caution">
    <text evidence="7">The sequence shown here is derived from an EMBL/GenBank/DDBJ whole genome shotgun (WGS) entry which is preliminary data.</text>
</comment>
<evidence type="ECO:0000313" key="7">
    <source>
        <dbReference type="EMBL" id="RDU65335.1"/>
    </source>
</evidence>
<accession>A0A3D8IK87</accession>
<dbReference type="OrthoDB" id="5340182at2"/>
<keyword evidence="5 6" id="KW-0472">Membrane</keyword>
<feature type="transmembrane region" description="Helical" evidence="6">
    <location>
        <begin position="6"/>
        <end position="25"/>
    </location>
</feature>
<organism evidence="7 8">
    <name type="scientific">Helicobacter didelphidarum</name>
    <dbReference type="NCBI Taxonomy" id="2040648"/>
    <lineage>
        <taxon>Bacteria</taxon>
        <taxon>Pseudomonadati</taxon>
        <taxon>Campylobacterota</taxon>
        <taxon>Epsilonproteobacteria</taxon>
        <taxon>Campylobacterales</taxon>
        <taxon>Helicobacteraceae</taxon>
        <taxon>Helicobacter</taxon>
    </lineage>
</organism>
<protein>
    <submittedName>
        <fullName evidence="7">LysE family translocator</fullName>
    </submittedName>
</protein>
<dbReference type="RefSeq" id="WP_115543224.1">
    <property type="nucleotide sequence ID" value="NZ_NXLQ01000013.1"/>
</dbReference>
<dbReference type="GO" id="GO:0005886">
    <property type="term" value="C:plasma membrane"/>
    <property type="evidence" value="ECO:0007669"/>
    <property type="project" value="UniProtKB-SubCell"/>
</dbReference>
<feature type="transmembrane region" description="Helical" evidence="6">
    <location>
        <begin position="66"/>
        <end position="87"/>
    </location>
</feature>
<evidence type="ECO:0000256" key="2">
    <source>
        <dbReference type="ARBA" id="ARBA00022475"/>
    </source>
</evidence>
<name>A0A3D8IK87_9HELI</name>
<gene>
    <name evidence="7" type="ORF">CQA53_06595</name>
</gene>
<evidence type="ECO:0000313" key="8">
    <source>
        <dbReference type="Proteomes" id="UP000256379"/>
    </source>
</evidence>
<evidence type="ECO:0000256" key="1">
    <source>
        <dbReference type="ARBA" id="ARBA00004651"/>
    </source>
</evidence>
<feature type="transmembrane region" description="Helical" evidence="6">
    <location>
        <begin position="135"/>
        <end position="159"/>
    </location>
</feature>
<feature type="transmembrane region" description="Helical" evidence="6">
    <location>
        <begin position="37"/>
        <end position="60"/>
    </location>
</feature>
<keyword evidence="2" id="KW-1003">Cell membrane</keyword>
<comment type="subcellular location">
    <subcellularLocation>
        <location evidence="1">Cell membrane</location>
        <topology evidence="1">Multi-pass membrane protein</topology>
    </subcellularLocation>
</comment>
<dbReference type="InterPro" id="IPR001123">
    <property type="entry name" value="LeuE-type"/>
</dbReference>
<reference evidence="7 8" key="1">
    <citation type="submission" date="2018-04" db="EMBL/GenBank/DDBJ databases">
        <title>Novel Campyloabacter and Helicobacter Species and Strains.</title>
        <authorList>
            <person name="Mannion A.J."/>
            <person name="Shen Z."/>
            <person name="Fox J.G."/>
        </authorList>
    </citation>
    <scope>NUCLEOTIDE SEQUENCE [LARGE SCALE GENOMIC DNA]</scope>
    <source>
        <strain evidence="7 8">MIT 17-337</strain>
    </source>
</reference>
<dbReference type="Pfam" id="PF01810">
    <property type="entry name" value="LysE"/>
    <property type="match status" value="1"/>
</dbReference>
<keyword evidence="3 6" id="KW-0812">Transmembrane</keyword>